<sequence>MSSGRMCIKLVSTIKENSGRLFFGCPIPRVDRTSFQSGSSSVHSGGRFEAFELVLKEKNEQIAQLELENEQISKELFEEKLHTRCLRKYLKDTIIVVILCIIIHYLYHEELVQIH</sequence>
<protein>
    <submittedName>
        <fullName evidence="3">Uncharacterized protein</fullName>
    </submittedName>
</protein>
<dbReference type="Proteomes" id="UP001454036">
    <property type="component" value="Unassembled WGS sequence"/>
</dbReference>
<dbReference type="AlphaFoldDB" id="A0AAV3NXH5"/>
<gene>
    <name evidence="3" type="ORF">LIER_04114</name>
</gene>
<keyword evidence="4" id="KW-1185">Reference proteome</keyword>
<organism evidence="3 4">
    <name type="scientific">Lithospermum erythrorhizon</name>
    <name type="common">Purple gromwell</name>
    <name type="synonym">Lithospermum officinale var. erythrorhizon</name>
    <dbReference type="NCBI Taxonomy" id="34254"/>
    <lineage>
        <taxon>Eukaryota</taxon>
        <taxon>Viridiplantae</taxon>
        <taxon>Streptophyta</taxon>
        <taxon>Embryophyta</taxon>
        <taxon>Tracheophyta</taxon>
        <taxon>Spermatophyta</taxon>
        <taxon>Magnoliopsida</taxon>
        <taxon>eudicotyledons</taxon>
        <taxon>Gunneridae</taxon>
        <taxon>Pentapetalae</taxon>
        <taxon>asterids</taxon>
        <taxon>lamiids</taxon>
        <taxon>Boraginales</taxon>
        <taxon>Boraginaceae</taxon>
        <taxon>Boraginoideae</taxon>
        <taxon>Lithospermeae</taxon>
        <taxon>Lithospermum</taxon>
    </lineage>
</organism>
<reference evidence="3 4" key="1">
    <citation type="submission" date="2024-01" db="EMBL/GenBank/DDBJ databases">
        <title>The complete chloroplast genome sequence of Lithospermum erythrorhizon: insights into the phylogenetic relationship among Boraginaceae species and the maternal lineages of purple gromwells.</title>
        <authorList>
            <person name="Okada T."/>
            <person name="Watanabe K."/>
        </authorList>
    </citation>
    <scope>NUCLEOTIDE SEQUENCE [LARGE SCALE GENOMIC DNA]</scope>
</reference>
<accession>A0AAV3NXH5</accession>
<feature type="transmembrane region" description="Helical" evidence="2">
    <location>
        <begin position="89"/>
        <end position="107"/>
    </location>
</feature>
<evidence type="ECO:0000313" key="3">
    <source>
        <dbReference type="EMBL" id="GAA0143426.1"/>
    </source>
</evidence>
<name>A0AAV3NXH5_LITER</name>
<evidence type="ECO:0000256" key="1">
    <source>
        <dbReference type="SAM" id="Coils"/>
    </source>
</evidence>
<keyword evidence="2" id="KW-1133">Transmembrane helix</keyword>
<dbReference type="EMBL" id="BAABME010000516">
    <property type="protein sequence ID" value="GAA0143426.1"/>
    <property type="molecule type" value="Genomic_DNA"/>
</dbReference>
<keyword evidence="1" id="KW-0175">Coiled coil</keyword>
<keyword evidence="2" id="KW-0472">Membrane</keyword>
<evidence type="ECO:0000313" key="4">
    <source>
        <dbReference type="Proteomes" id="UP001454036"/>
    </source>
</evidence>
<feature type="coiled-coil region" evidence="1">
    <location>
        <begin position="48"/>
        <end position="75"/>
    </location>
</feature>
<keyword evidence="2" id="KW-0812">Transmembrane</keyword>
<proteinExistence type="predicted"/>
<comment type="caution">
    <text evidence="3">The sequence shown here is derived from an EMBL/GenBank/DDBJ whole genome shotgun (WGS) entry which is preliminary data.</text>
</comment>
<evidence type="ECO:0000256" key="2">
    <source>
        <dbReference type="SAM" id="Phobius"/>
    </source>
</evidence>